<dbReference type="AlphaFoldDB" id="A0A9P6RNJ5"/>
<feature type="compositionally biased region" description="Polar residues" evidence="1">
    <location>
        <begin position="1048"/>
        <end position="1061"/>
    </location>
</feature>
<feature type="compositionally biased region" description="Low complexity" evidence="1">
    <location>
        <begin position="275"/>
        <end position="310"/>
    </location>
</feature>
<gene>
    <name evidence="3" type="ORF">BGZ99_003244</name>
</gene>
<reference evidence="3" key="1">
    <citation type="journal article" date="2020" name="Fungal Divers.">
        <title>Resolving the Mortierellaceae phylogeny through synthesis of multi-gene phylogenetics and phylogenomics.</title>
        <authorList>
            <person name="Vandepol N."/>
            <person name="Liber J."/>
            <person name="Desiro A."/>
            <person name="Na H."/>
            <person name="Kennedy M."/>
            <person name="Barry K."/>
            <person name="Grigoriev I.V."/>
            <person name="Miller A.N."/>
            <person name="O'Donnell K."/>
            <person name="Stajich J.E."/>
            <person name="Bonito G."/>
        </authorList>
    </citation>
    <scope>NUCLEOTIDE SEQUENCE</scope>
    <source>
        <strain evidence="3">REB-010B</strain>
    </source>
</reference>
<feature type="compositionally biased region" description="Polar residues" evidence="1">
    <location>
        <begin position="407"/>
        <end position="418"/>
    </location>
</feature>
<feature type="compositionally biased region" description="Acidic residues" evidence="1">
    <location>
        <begin position="496"/>
        <end position="516"/>
    </location>
</feature>
<name>A0A9P6RNJ5_9FUNG</name>
<evidence type="ECO:0000313" key="4">
    <source>
        <dbReference type="Proteomes" id="UP000738325"/>
    </source>
</evidence>
<proteinExistence type="predicted"/>
<feature type="region of interest" description="Disordered" evidence="1">
    <location>
        <begin position="1047"/>
        <end position="1092"/>
    </location>
</feature>
<dbReference type="Proteomes" id="UP000738325">
    <property type="component" value="Unassembled WGS sequence"/>
</dbReference>
<dbReference type="PANTHER" id="PTHR47219">
    <property type="entry name" value="RAB GTPASE-ACTIVATING PROTEIN 1-LIKE"/>
    <property type="match status" value="1"/>
</dbReference>
<evidence type="ECO:0000259" key="2">
    <source>
        <dbReference type="PROSITE" id="PS50086"/>
    </source>
</evidence>
<dbReference type="Gene3D" id="1.10.472.80">
    <property type="entry name" value="Ypt/Rab-GAP domain of gyp1p, domain 3"/>
    <property type="match status" value="1"/>
</dbReference>
<evidence type="ECO:0000256" key="1">
    <source>
        <dbReference type="SAM" id="MobiDB-lite"/>
    </source>
</evidence>
<dbReference type="GO" id="GO:0031267">
    <property type="term" value="F:small GTPase binding"/>
    <property type="evidence" value="ECO:0007669"/>
    <property type="project" value="TreeGrafter"/>
</dbReference>
<dbReference type="Pfam" id="PF00566">
    <property type="entry name" value="RabGAP-TBC"/>
    <property type="match status" value="1"/>
</dbReference>
<dbReference type="Gene3D" id="1.10.10.750">
    <property type="entry name" value="Ypt/Rab-GAP domain of gyp1p, domain 1"/>
    <property type="match status" value="1"/>
</dbReference>
<accession>A0A9P6RNJ5</accession>
<dbReference type="SUPFAM" id="SSF47923">
    <property type="entry name" value="Ypt/Rab-GAP domain of gyp1p"/>
    <property type="match status" value="2"/>
</dbReference>
<feature type="region of interest" description="Disordered" evidence="1">
    <location>
        <begin position="121"/>
        <end position="147"/>
    </location>
</feature>
<dbReference type="FunFam" id="1.10.8.270:FF:000016">
    <property type="entry name" value="TBC1 domain family member 2A"/>
    <property type="match status" value="1"/>
</dbReference>
<dbReference type="PROSITE" id="PS50086">
    <property type="entry name" value="TBC_RABGAP"/>
    <property type="match status" value="1"/>
</dbReference>
<organism evidence="3 4">
    <name type="scientific">Dissophora globulifera</name>
    <dbReference type="NCBI Taxonomy" id="979702"/>
    <lineage>
        <taxon>Eukaryota</taxon>
        <taxon>Fungi</taxon>
        <taxon>Fungi incertae sedis</taxon>
        <taxon>Mucoromycota</taxon>
        <taxon>Mortierellomycotina</taxon>
        <taxon>Mortierellomycetes</taxon>
        <taxon>Mortierellales</taxon>
        <taxon>Mortierellaceae</taxon>
        <taxon>Dissophora</taxon>
    </lineage>
</organism>
<feature type="compositionally biased region" description="Polar residues" evidence="1">
    <location>
        <begin position="567"/>
        <end position="578"/>
    </location>
</feature>
<protein>
    <recommendedName>
        <fullName evidence="2">Rab-GAP TBC domain-containing protein</fullName>
    </recommendedName>
</protein>
<feature type="region of interest" description="Disordered" evidence="1">
    <location>
        <begin position="477"/>
        <end position="545"/>
    </location>
</feature>
<dbReference type="Gene3D" id="1.10.8.270">
    <property type="entry name" value="putative rabgap domain of human tbc1 domain family member 14 like domains"/>
    <property type="match status" value="1"/>
</dbReference>
<feature type="compositionally biased region" description="Basic residues" evidence="1">
    <location>
        <begin position="1135"/>
        <end position="1145"/>
    </location>
</feature>
<feature type="compositionally biased region" description="Low complexity" evidence="1">
    <location>
        <begin position="1113"/>
        <end position="1124"/>
    </location>
</feature>
<dbReference type="InterPro" id="IPR035969">
    <property type="entry name" value="Rab-GAP_TBC_sf"/>
</dbReference>
<dbReference type="FunFam" id="1.10.472.80:FF:000008">
    <property type="entry name" value="TBC1 domain family member 10A"/>
    <property type="match status" value="1"/>
</dbReference>
<dbReference type="InterPro" id="IPR000195">
    <property type="entry name" value="Rab-GAP-TBC_dom"/>
</dbReference>
<feature type="compositionally biased region" description="Polar residues" evidence="1">
    <location>
        <begin position="1072"/>
        <end position="1086"/>
    </location>
</feature>
<dbReference type="InterPro" id="IPR050302">
    <property type="entry name" value="Rab_GAP_TBC_domain"/>
</dbReference>
<comment type="caution">
    <text evidence="3">The sequence shown here is derived from an EMBL/GenBank/DDBJ whole genome shotgun (WGS) entry which is preliminary data.</text>
</comment>
<evidence type="ECO:0000313" key="3">
    <source>
        <dbReference type="EMBL" id="KAG0322587.1"/>
    </source>
</evidence>
<feature type="region of interest" description="Disordered" evidence="1">
    <location>
        <begin position="559"/>
        <end position="578"/>
    </location>
</feature>
<dbReference type="GO" id="GO:0005096">
    <property type="term" value="F:GTPase activator activity"/>
    <property type="evidence" value="ECO:0007669"/>
    <property type="project" value="TreeGrafter"/>
</dbReference>
<feature type="region of interest" description="Disordered" evidence="1">
    <location>
        <begin position="394"/>
        <end position="418"/>
    </location>
</feature>
<dbReference type="EMBL" id="JAAAIP010000207">
    <property type="protein sequence ID" value="KAG0322587.1"/>
    <property type="molecule type" value="Genomic_DNA"/>
</dbReference>
<feature type="region of interest" description="Disordered" evidence="1">
    <location>
        <begin position="209"/>
        <end position="314"/>
    </location>
</feature>
<feature type="compositionally biased region" description="Basic and acidic residues" evidence="1">
    <location>
        <begin position="519"/>
        <end position="535"/>
    </location>
</feature>
<dbReference type="OrthoDB" id="159449at2759"/>
<sequence length="1145" mass="125633">MGNSSSATMTTNMLSIKSSIFKSHIFKPQVLNQQEQQLPRLAPPPEIPVYQLTTPNPSNNSLPSRPASPVNSLYSGKKPVVQPVTPSGSEVPSLLDGAQVSRPATPTNETPVSLSIKKGHKIPRVRTKRDPAVSSSSMASPLPDGQEAGRELYGHPQDHYFSTVFDDLRSKTQNVLRKAGFSIAPDAGLFADRGAGKHTDLKVVRMPPVSTASTPATDAPSGNKDAKDTTGKSLGFFGRARSRSVKERPPSLMNFQMPPIPTFTPASPSRSPMNTTPSTATDTASTTTSSTATTPMTTSNGPASGSPSGSKLDRLRHWNMSDWGGHQRSNSGPARHSDLSLAQKLVEMEDPRLMDFYAQGKAEGRVHIPPLPPLPPLPPKVMADGGVSGGPEDIRKKKKGHQRRMSEATTLSVASTESTGAYPQRFQIHPFQRQQLPPLQQQPPVERHHRTMSNWFGMGKRRSLYGGEEDFKRPYTVGSTIENGMNSRPTSGLLLEGDDYETDMFDDTDVDDDEQDSQAQHRGDAASTEDRDSTDRSLATDSTERRSHVVVNDYGFILEDTEEESRTGQQELTGTSSSSIMGDVTVKLDSSFLAGHERKKMLKKQQEQNKLDVAKWIQAVTQLEPDQAKKSSKLKKLARRGVPISVRGRVWQFLARSNHYRKPGVFQELLTRGHIPIYDVIARDIDRCYPDHVHFRDGMGGTGQEDLHSILKAYAHYKPSVGYCQGMGRLVGMMLMQMPVEEAFWLLVATIEGYLNEYFTPTLRQLRIDAQVFERLLKSQDPRLAQHLHRNDVSPIMYITQWFLTLFTMSLPWASVLRVWDVFYFDGVKTLFRVGLAVLQICRQHLLEQCPSSSECIDYLLHVPLEILGPEVLLEQTAYRIRLRRENIQKMSAITAGEMDAKEGPPSGTGNAVELHGSRNRKSGAYLYEVHEQNENKAKLGASVPLARPLPFKETRVANHVRAGSLGSPIAVRSLASSVDPVMITAALGAIPTTTTTVAATTTSTRMTTTVAPTHDQTSNYRNAKEGFAGETNAGEEVRNEAGLRSMATDNPTSTSTSVFTKNRPELPRPRSQPSGSRLFMTSTPSLPGAVEDLSPAPLSSFLLAAPSSTTATTTNCSASLSSTPSGFSPLSIFKTRKRAGTMHR</sequence>
<feature type="compositionally biased region" description="Polar residues" evidence="1">
    <location>
        <begin position="264"/>
        <end position="274"/>
    </location>
</feature>
<keyword evidence="4" id="KW-1185">Reference proteome</keyword>
<feature type="region of interest" description="Disordered" evidence="1">
    <location>
        <begin position="1113"/>
        <end position="1145"/>
    </location>
</feature>
<dbReference type="PANTHER" id="PTHR47219:SF9">
    <property type="entry name" value="GTPASE ACTIVATING PROTEIN AND CENTROSOME-ASSOCIATED, ISOFORM B"/>
    <property type="match status" value="1"/>
</dbReference>
<feature type="compositionally biased region" description="Polar residues" evidence="1">
    <location>
        <begin position="477"/>
        <end position="490"/>
    </location>
</feature>
<dbReference type="SMART" id="SM00164">
    <property type="entry name" value="TBC"/>
    <property type="match status" value="1"/>
</dbReference>
<feature type="domain" description="Rab-GAP TBC" evidence="2">
    <location>
        <begin position="641"/>
        <end position="827"/>
    </location>
</feature>